<accession>A0AA86R1I0</accession>
<sequence>MNDLFVNPKSASQQKQRDDKKQQYHTWTTQEEQDLKDTVTKYGKDWQKIHQYVLPHLQPVQIKNKYYTLVKRTSMSESSSRQASDIEQSKPEDRPEKKEEKKEELEPWTNFTVFDHPDFLNFDDFLK</sequence>
<dbReference type="EMBL" id="CATOUU010000854">
    <property type="protein sequence ID" value="CAI9954998.1"/>
    <property type="molecule type" value="Genomic_DNA"/>
</dbReference>
<organism evidence="6">
    <name type="scientific">Hexamita inflata</name>
    <dbReference type="NCBI Taxonomy" id="28002"/>
    <lineage>
        <taxon>Eukaryota</taxon>
        <taxon>Metamonada</taxon>
        <taxon>Diplomonadida</taxon>
        <taxon>Hexamitidae</taxon>
        <taxon>Hexamitinae</taxon>
        <taxon>Hexamita</taxon>
    </lineage>
</organism>
<feature type="compositionally biased region" description="Polar residues" evidence="1">
    <location>
        <begin position="73"/>
        <end position="86"/>
    </location>
</feature>
<reference evidence="7 10" key="2">
    <citation type="submission" date="2024-07" db="EMBL/GenBank/DDBJ databases">
        <authorList>
            <person name="Akdeniz Z."/>
        </authorList>
    </citation>
    <scope>NUCLEOTIDE SEQUENCE [LARGE SCALE GENOMIC DNA]</scope>
</reference>
<dbReference type="Gene3D" id="1.10.10.60">
    <property type="entry name" value="Homeodomain-like"/>
    <property type="match status" value="1"/>
</dbReference>
<dbReference type="InterPro" id="IPR001005">
    <property type="entry name" value="SANT/Myb"/>
</dbReference>
<dbReference type="EMBL" id="CAXDID020000512">
    <property type="protein sequence ID" value="CAL6098702.1"/>
    <property type="molecule type" value="Genomic_DNA"/>
</dbReference>
<evidence type="ECO:0000313" key="8">
    <source>
        <dbReference type="EMBL" id="CAL5993277.1"/>
    </source>
</evidence>
<dbReference type="EMBL" id="CAXDID020000030">
    <property type="protein sequence ID" value="CAL5993277.1"/>
    <property type="molecule type" value="Genomic_DNA"/>
</dbReference>
<proteinExistence type="predicted"/>
<reference evidence="6" key="1">
    <citation type="submission" date="2023-06" db="EMBL/GenBank/DDBJ databases">
        <authorList>
            <person name="Kurt Z."/>
        </authorList>
    </citation>
    <scope>NUCLEOTIDE SEQUENCE</scope>
</reference>
<dbReference type="Proteomes" id="UP001642409">
    <property type="component" value="Unassembled WGS sequence"/>
</dbReference>
<evidence type="ECO:0000256" key="1">
    <source>
        <dbReference type="SAM" id="MobiDB-lite"/>
    </source>
</evidence>
<comment type="caution">
    <text evidence="6">The sequence shown here is derived from an EMBL/GenBank/DDBJ whole genome shotgun (WGS) entry which is preliminary data.</text>
</comment>
<evidence type="ECO:0000259" key="2">
    <source>
        <dbReference type="PROSITE" id="PS50090"/>
    </source>
</evidence>
<dbReference type="EMBL" id="CATOUU010000697">
    <property type="protein sequence ID" value="CAI9941851.1"/>
    <property type="molecule type" value="Genomic_DNA"/>
</dbReference>
<dbReference type="PROSITE" id="PS51294">
    <property type="entry name" value="HTH_MYB"/>
    <property type="match status" value="1"/>
</dbReference>
<protein>
    <submittedName>
        <fullName evidence="6">Myb-like DNA-binding domain-containing protein</fullName>
    </submittedName>
    <submittedName>
        <fullName evidence="7">Myb-like_DNA-binding domain-containing protein</fullName>
    </submittedName>
</protein>
<dbReference type="SUPFAM" id="SSF46689">
    <property type="entry name" value="Homeodomain-like"/>
    <property type="match status" value="1"/>
</dbReference>
<dbReference type="EMBL" id="CATOUU010000985">
    <property type="protein sequence ID" value="CAI9965241.1"/>
    <property type="molecule type" value="Genomic_DNA"/>
</dbReference>
<name>A0AA86R1I0_9EUKA</name>
<feature type="compositionally biased region" description="Basic and acidic residues" evidence="1">
    <location>
        <begin position="87"/>
        <end position="105"/>
    </location>
</feature>
<dbReference type="AlphaFoldDB" id="A0AA86R1I0"/>
<dbReference type="GO" id="GO:0003677">
    <property type="term" value="F:DNA binding"/>
    <property type="evidence" value="ECO:0007669"/>
    <property type="project" value="UniProtKB-KW"/>
</dbReference>
<feature type="domain" description="HTH myb-type" evidence="3">
    <location>
        <begin position="26"/>
        <end position="74"/>
    </location>
</feature>
<keyword evidence="6" id="KW-0238">DNA-binding</keyword>
<feature type="domain" description="Myb-like" evidence="2">
    <location>
        <begin position="19"/>
        <end position="70"/>
    </location>
</feature>
<evidence type="ECO:0000313" key="6">
    <source>
        <dbReference type="EMBL" id="CAI9965241.1"/>
    </source>
</evidence>
<evidence type="ECO:0000313" key="10">
    <source>
        <dbReference type="Proteomes" id="UP001642409"/>
    </source>
</evidence>
<dbReference type="InterPro" id="IPR017930">
    <property type="entry name" value="Myb_dom"/>
</dbReference>
<gene>
    <name evidence="7" type="ORF">HINF_LOCUS12178</name>
    <name evidence="8" type="ORF">HINF_LOCUS12984</name>
    <name evidence="4" type="ORF">HINF_LOCUS29496</name>
    <name evidence="5" type="ORF">HINF_LOCUS42643</name>
    <name evidence="6" type="ORF">HINF_LOCUS52886</name>
    <name evidence="9" type="ORF">HINF_LOCUS69731</name>
</gene>
<dbReference type="SMART" id="SM00717">
    <property type="entry name" value="SANT"/>
    <property type="match status" value="1"/>
</dbReference>
<keyword evidence="10" id="KW-1185">Reference proteome</keyword>
<dbReference type="EMBL" id="CAXDID020000027">
    <property type="protein sequence ID" value="CAL5991600.1"/>
    <property type="molecule type" value="Genomic_DNA"/>
</dbReference>
<evidence type="ECO:0000313" key="4">
    <source>
        <dbReference type="EMBL" id="CAI9941851.1"/>
    </source>
</evidence>
<dbReference type="InterPro" id="IPR009057">
    <property type="entry name" value="Homeodomain-like_sf"/>
</dbReference>
<feature type="region of interest" description="Disordered" evidence="1">
    <location>
        <begin position="1"/>
        <end position="32"/>
    </location>
</feature>
<feature type="region of interest" description="Disordered" evidence="1">
    <location>
        <begin position="73"/>
        <end position="109"/>
    </location>
</feature>
<evidence type="ECO:0000259" key="3">
    <source>
        <dbReference type="PROSITE" id="PS51294"/>
    </source>
</evidence>
<evidence type="ECO:0000313" key="7">
    <source>
        <dbReference type="EMBL" id="CAL5991600.1"/>
    </source>
</evidence>
<evidence type="ECO:0000313" key="5">
    <source>
        <dbReference type="EMBL" id="CAI9954998.1"/>
    </source>
</evidence>
<evidence type="ECO:0000313" key="9">
    <source>
        <dbReference type="EMBL" id="CAL6098702.1"/>
    </source>
</evidence>
<dbReference type="Pfam" id="PF00249">
    <property type="entry name" value="Myb_DNA-binding"/>
    <property type="match status" value="1"/>
</dbReference>
<dbReference type="PROSITE" id="PS50090">
    <property type="entry name" value="MYB_LIKE"/>
    <property type="match status" value="1"/>
</dbReference>